<sequence>MAFKRTSVAAMAALLATTSLAHAGGIDRLRTPLGLLFEDGSGANLTLSYGTPDVSGTYGPALGGGSTGDMAGSFINYSFTLKTQLNDRIGLMFTSFSPYGANADYMQGPYTGLSADWDADGSTILASYRLNPNFIFYGGARITTSQAEITIPDTLIRGGLAAAGAAGNATAGAAAAAAPAGSLAYSATTEKNGGTSYIAGAAYERPDIALRVGLTYESGYTHEFETVETLPGLGVSASSVTEIDMPSVVTLDFQTGVAADTLVFGSIRHATWSDWHVRPQAYDALFGEEITGFDNDVTTYQVGVGRQFSDALSGFARVTYEAADGETASRLAPTDGTRGIGVGMSYDAGGAEFTMGVEYQKLGDATDASGTEFEDNDALGVSFGITSGF</sequence>
<evidence type="ECO:0008006" key="4">
    <source>
        <dbReference type="Google" id="ProtNLM"/>
    </source>
</evidence>
<evidence type="ECO:0000313" key="2">
    <source>
        <dbReference type="EMBL" id="TNY32057.1"/>
    </source>
</evidence>
<evidence type="ECO:0000256" key="1">
    <source>
        <dbReference type="SAM" id="SignalP"/>
    </source>
</evidence>
<dbReference type="AlphaFoldDB" id="A0A5C5GDH2"/>
<accession>A0A5C5GDH2</accession>
<feature type="chain" id="PRO_5022819858" description="Aromatic hydrocarbon degradation protein" evidence="1">
    <location>
        <begin position="24"/>
        <end position="389"/>
    </location>
</feature>
<proteinExistence type="predicted"/>
<dbReference type="Proteomes" id="UP000314011">
    <property type="component" value="Unassembled WGS sequence"/>
</dbReference>
<keyword evidence="3" id="KW-1185">Reference proteome</keyword>
<protein>
    <recommendedName>
        <fullName evidence="4">Aromatic hydrocarbon degradation protein</fullName>
    </recommendedName>
</protein>
<gene>
    <name evidence="2" type="ORF">FHY64_01785</name>
</gene>
<dbReference type="Gene3D" id="2.40.160.60">
    <property type="entry name" value="Outer membrane protein transport protein (OMPP1/FadL/TodX)"/>
    <property type="match status" value="1"/>
</dbReference>
<comment type="caution">
    <text evidence="2">The sequence shown here is derived from an EMBL/GenBank/DDBJ whole genome shotgun (WGS) entry which is preliminary data.</text>
</comment>
<name>A0A5C5GDH2_9RHOB</name>
<dbReference type="EMBL" id="VFFF01000001">
    <property type="protein sequence ID" value="TNY32057.1"/>
    <property type="molecule type" value="Genomic_DNA"/>
</dbReference>
<reference evidence="2 3" key="1">
    <citation type="submission" date="2019-06" db="EMBL/GenBank/DDBJ databases">
        <title>Genome of new Rhodobacteraceae sp. SM1903.</title>
        <authorList>
            <person name="Ren X."/>
        </authorList>
    </citation>
    <scope>NUCLEOTIDE SEQUENCE [LARGE SCALE GENOMIC DNA]</scope>
    <source>
        <strain evidence="2 3">SM1903</strain>
    </source>
</reference>
<dbReference type="RefSeq" id="WP_140192736.1">
    <property type="nucleotide sequence ID" value="NZ_CP065915.1"/>
</dbReference>
<dbReference type="SUPFAM" id="SSF56935">
    <property type="entry name" value="Porins"/>
    <property type="match status" value="1"/>
</dbReference>
<keyword evidence="1" id="KW-0732">Signal</keyword>
<dbReference type="OrthoDB" id="6679728at2"/>
<organism evidence="2 3">
    <name type="scientific">Pelagovum pacificum</name>
    <dbReference type="NCBI Taxonomy" id="2588711"/>
    <lineage>
        <taxon>Bacteria</taxon>
        <taxon>Pseudomonadati</taxon>
        <taxon>Pseudomonadota</taxon>
        <taxon>Alphaproteobacteria</taxon>
        <taxon>Rhodobacterales</taxon>
        <taxon>Paracoccaceae</taxon>
        <taxon>Pelagovum</taxon>
    </lineage>
</organism>
<feature type="signal peptide" evidence="1">
    <location>
        <begin position="1"/>
        <end position="23"/>
    </location>
</feature>
<evidence type="ECO:0000313" key="3">
    <source>
        <dbReference type="Proteomes" id="UP000314011"/>
    </source>
</evidence>